<dbReference type="EMBL" id="NCVQ01000005">
    <property type="protein sequence ID" value="PWZ27245.1"/>
    <property type="molecule type" value="Genomic_DNA"/>
</dbReference>
<feature type="transmembrane region" description="Helical" evidence="1">
    <location>
        <begin position="116"/>
        <end position="135"/>
    </location>
</feature>
<evidence type="ECO:0000313" key="3">
    <source>
        <dbReference type="Proteomes" id="UP000251960"/>
    </source>
</evidence>
<name>A0A3L6F2A8_MAIZE</name>
<dbReference type="ExpressionAtlas" id="A0A3L6F2A8">
    <property type="expression patterns" value="baseline and differential"/>
</dbReference>
<proteinExistence type="predicted"/>
<accession>A0A3L6F2A8</accession>
<organism evidence="2 3">
    <name type="scientific">Zea mays</name>
    <name type="common">Maize</name>
    <dbReference type="NCBI Taxonomy" id="4577"/>
    <lineage>
        <taxon>Eukaryota</taxon>
        <taxon>Viridiplantae</taxon>
        <taxon>Streptophyta</taxon>
        <taxon>Embryophyta</taxon>
        <taxon>Tracheophyta</taxon>
        <taxon>Spermatophyta</taxon>
        <taxon>Magnoliopsida</taxon>
        <taxon>Liliopsida</taxon>
        <taxon>Poales</taxon>
        <taxon>Poaceae</taxon>
        <taxon>PACMAD clade</taxon>
        <taxon>Panicoideae</taxon>
        <taxon>Andropogonodae</taxon>
        <taxon>Andropogoneae</taxon>
        <taxon>Tripsacinae</taxon>
        <taxon>Zea</taxon>
    </lineage>
</organism>
<dbReference type="PANTHER" id="PTHR37224">
    <property type="entry name" value="OS02G0804400 PROTEIN"/>
    <property type="match status" value="1"/>
</dbReference>
<evidence type="ECO:0000313" key="2">
    <source>
        <dbReference type="EMBL" id="PWZ27245.1"/>
    </source>
</evidence>
<feature type="transmembrane region" description="Helical" evidence="1">
    <location>
        <begin position="85"/>
        <end position="104"/>
    </location>
</feature>
<comment type="caution">
    <text evidence="2">The sequence shown here is derived from an EMBL/GenBank/DDBJ whole genome shotgun (WGS) entry which is preliminary data.</text>
</comment>
<keyword evidence="1" id="KW-0472">Membrane</keyword>
<gene>
    <name evidence="2" type="ORF">Zm00014a_005568</name>
</gene>
<protein>
    <submittedName>
        <fullName evidence="2">Uncharacterized protein</fullName>
    </submittedName>
</protein>
<dbReference type="AlphaFoldDB" id="A0A3L6F2A8"/>
<keyword evidence="1" id="KW-1133">Transmembrane helix</keyword>
<keyword evidence="1" id="KW-0812">Transmembrane</keyword>
<dbReference type="Proteomes" id="UP000251960">
    <property type="component" value="Chromosome 4"/>
</dbReference>
<evidence type="ECO:0000256" key="1">
    <source>
        <dbReference type="SAM" id="Phobius"/>
    </source>
</evidence>
<reference evidence="2 3" key="1">
    <citation type="journal article" date="2018" name="Nat. Genet.">
        <title>Extensive intraspecific gene order and gene structural variations between Mo17 and other maize genomes.</title>
        <authorList>
            <person name="Sun S."/>
            <person name="Zhou Y."/>
            <person name="Chen J."/>
            <person name="Shi J."/>
            <person name="Zhao H."/>
            <person name="Zhao H."/>
            <person name="Song W."/>
            <person name="Zhang M."/>
            <person name="Cui Y."/>
            <person name="Dong X."/>
            <person name="Liu H."/>
            <person name="Ma X."/>
            <person name="Jiao Y."/>
            <person name="Wang B."/>
            <person name="Wei X."/>
            <person name="Stein J.C."/>
            <person name="Glaubitz J.C."/>
            <person name="Lu F."/>
            <person name="Yu G."/>
            <person name="Liang C."/>
            <person name="Fengler K."/>
            <person name="Li B."/>
            <person name="Rafalski A."/>
            <person name="Schnable P.S."/>
            <person name="Ware D.H."/>
            <person name="Buckler E.S."/>
            <person name="Lai J."/>
        </authorList>
    </citation>
    <scope>NUCLEOTIDE SEQUENCE [LARGE SCALE GENOMIC DNA]</scope>
    <source>
        <strain evidence="3">cv. Missouri 17</strain>
        <tissue evidence="2">Seedling</tissue>
    </source>
</reference>
<sequence length="141" mass="14296">MAGASAVAVLPVATPAAPRRGGAGPCSCLAPRGSSFYRRMNCRRDSPSAAAPTRRRVVARLSGRDPGEAGTDAGVGQILKGDDSGYLWTLVLGSLGGAAVIKYGSILLPDITRPNIVVALLMVSLPVVAAVLALLKASSVD</sequence>